<dbReference type="Proteomes" id="UP000438106">
    <property type="component" value="Unassembled WGS sequence"/>
</dbReference>
<evidence type="ECO:0000313" key="2">
    <source>
        <dbReference type="Proteomes" id="UP000438106"/>
    </source>
</evidence>
<protein>
    <submittedName>
        <fullName evidence="1">AAA family ATPase</fullName>
    </submittedName>
</protein>
<dbReference type="AlphaFoldDB" id="A0A7X3FR38"/>
<organism evidence="1 2">
    <name type="scientific">Devosia marina</name>
    <dbReference type="NCBI Taxonomy" id="2683198"/>
    <lineage>
        <taxon>Bacteria</taxon>
        <taxon>Pseudomonadati</taxon>
        <taxon>Pseudomonadota</taxon>
        <taxon>Alphaproteobacteria</taxon>
        <taxon>Hyphomicrobiales</taxon>
        <taxon>Devosiaceae</taxon>
        <taxon>Devosia</taxon>
    </lineage>
</organism>
<gene>
    <name evidence="1" type="ORF">GO014_04720</name>
</gene>
<name>A0A7X3FR38_9HYPH</name>
<sequence length="181" mass="20785">MHEFMPIEDLGRRTIILGPTNAGKSTLAVALGNKLGVPTLHIDLFRHLPNTDWKQRPDEEFAAIHDAAIAGPEWVMDGNYTKLLPQRLARATGIIVVDDHLWRRYWRYFRRTLGHVPRAGALEGNRDSIKWAMIQWLWRTRNAALASRRHAIESGLPYLVVQDQTQLQALYKAWDLSPTPF</sequence>
<reference evidence="1 2" key="1">
    <citation type="submission" date="2019-12" db="EMBL/GenBank/DDBJ databases">
        <title>Devosia maris sp. nov., isolated from the deep seawater.</title>
        <authorList>
            <person name="Liu Y."/>
        </authorList>
    </citation>
    <scope>NUCLEOTIDE SEQUENCE [LARGE SCALE GENOMIC DNA]</scope>
    <source>
        <strain evidence="1 2">L53-10-65</strain>
    </source>
</reference>
<evidence type="ECO:0000313" key="1">
    <source>
        <dbReference type="EMBL" id="MVS98325.1"/>
    </source>
</evidence>
<dbReference type="InterPro" id="IPR027417">
    <property type="entry name" value="P-loop_NTPase"/>
</dbReference>
<dbReference type="InterPro" id="IPR052922">
    <property type="entry name" value="Cytidylate_Kinase-2"/>
</dbReference>
<keyword evidence="2" id="KW-1185">Reference proteome</keyword>
<dbReference type="EMBL" id="WQRF01000001">
    <property type="protein sequence ID" value="MVS98325.1"/>
    <property type="molecule type" value="Genomic_DNA"/>
</dbReference>
<dbReference type="PANTHER" id="PTHR37816">
    <property type="entry name" value="YALI0E33011P"/>
    <property type="match status" value="1"/>
</dbReference>
<proteinExistence type="predicted"/>
<dbReference type="RefSeq" id="WP_157289311.1">
    <property type="nucleotide sequence ID" value="NZ_WQRF01000001.1"/>
</dbReference>
<comment type="caution">
    <text evidence="1">The sequence shown here is derived from an EMBL/GenBank/DDBJ whole genome shotgun (WGS) entry which is preliminary data.</text>
</comment>
<dbReference type="PANTHER" id="PTHR37816:SF1">
    <property type="entry name" value="TOXIN"/>
    <property type="match status" value="1"/>
</dbReference>
<dbReference type="Gene3D" id="3.40.50.300">
    <property type="entry name" value="P-loop containing nucleotide triphosphate hydrolases"/>
    <property type="match status" value="1"/>
</dbReference>
<accession>A0A7X3FR38</accession>
<dbReference type="SUPFAM" id="SSF52540">
    <property type="entry name" value="P-loop containing nucleoside triphosphate hydrolases"/>
    <property type="match status" value="1"/>
</dbReference>